<evidence type="ECO:0000256" key="1">
    <source>
        <dbReference type="SAM" id="Phobius"/>
    </source>
</evidence>
<name>A0A165LPE0_9APHY</name>
<gene>
    <name evidence="3" type="ORF">DAEQUDRAFT_769475</name>
</gene>
<feature type="transmembrane region" description="Helical" evidence="1">
    <location>
        <begin position="18"/>
        <end position="36"/>
    </location>
</feature>
<proteinExistence type="predicted"/>
<feature type="transmembrane region" description="Helical" evidence="1">
    <location>
        <begin position="48"/>
        <end position="68"/>
    </location>
</feature>
<feature type="domain" description="DUF6533" evidence="2">
    <location>
        <begin position="21"/>
        <end position="63"/>
    </location>
</feature>
<protein>
    <recommendedName>
        <fullName evidence="2">DUF6533 domain-containing protein</fullName>
    </recommendedName>
</protein>
<keyword evidence="4" id="KW-1185">Reference proteome</keyword>
<keyword evidence="1" id="KW-1133">Transmembrane helix</keyword>
<dbReference type="Pfam" id="PF20151">
    <property type="entry name" value="DUF6533"/>
    <property type="match status" value="1"/>
</dbReference>
<dbReference type="InterPro" id="IPR045340">
    <property type="entry name" value="DUF6533"/>
</dbReference>
<dbReference type="Proteomes" id="UP000076727">
    <property type="component" value="Unassembled WGS sequence"/>
</dbReference>
<keyword evidence="1" id="KW-0812">Transmembrane</keyword>
<accession>A0A165LPE0</accession>
<evidence type="ECO:0000313" key="3">
    <source>
        <dbReference type="EMBL" id="KZT64685.1"/>
    </source>
</evidence>
<evidence type="ECO:0000313" key="4">
    <source>
        <dbReference type="Proteomes" id="UP000076727"/>
    </source>
</evidence>
<dbReference type="AlphaFoldDB" id="A0A165LPE0"/>
<dbReference type="EMBL" id="KV429121">
    <property type="protein sequence ID" value="KZT64685.1"/>
    <property type="molecule type" value="Genomic_DNA"/>
</dbReference>
<organism evidence="3 4">
    <name type="scientific">Daedalea quercina L-15889</name>
    <dbReference type="NCBI Taxonomy" id="1314783"/>
    <lineage>
        <taxon>Eukaryota</taxon>
        <taxon>Fungi</taxon>
        <taxon>Dikarya</taxon>
        <taxon>Basidiomycota</taxon>
        <taxon>Agaricomycotina</taxon>
        <taxon>Agaricomycetes</taxon>
        <taxon>Polyporales</taxon>
        <taxon>Fomitopsis</taxon>
    </lineage>
</organism>
<reference evidence="3 4" key="1">
    <citation type="journal article" date="2016" name="Mol. Biol. Evol.">
        <title>Comparative Genomics of Early-Diverging Mushroom-Forming Fungi Provides Insights into the Origins of Lignocellulose Decay Capabilities.</title>
        <authorList>
            <person name="Nagy L.G."/>
            <person name="Riley R."/>
            <person name="Tritt A."/>
            <person name="Adam C."/>
            <person name="Daum C."/>
            <person name="Floudas D."/>
            <person name="Sun H."/>
            <person name="Yadav J.S."/>
            <person name="Pangilinan J."/>
            <person name="Larsson K.H."/>
            <person name="Matsuura K."/>
            <person name="Barry K."/>
            <person name="Labutti K."/>
            <person name="Kuo R."/>
            <person name="Ohm R.A."/>
            <person name="Bhattacharya S.S."/>
            <person name="Shirouzu T."/>
            <person name="Yoshinaga Y."/>
            <person name="Martin F.M."/>
            <person name="Grigoriev I.V."/>
            <person name="Hibbett D.S."/>
        </authorList>
    </citation>
    <scope>NUCLEOTIDE SEQUENCE [LARGE SCALE GENOMIC DNA]</scope>
    <source>
        <strain evidence="3 4">L-15889</strain>
    </source>
</reference>
<dbReference type="OrthoDB" id="2750359at2759"/>
<keyword evidence="1" id="KW-0472">Membrane</keyword>
<sequence length="89" mass="10135">MQPEVPFSDPTPPSNTDYVAAAACTALLCYDYLICLDREIPLIWTRKLSLTSAFYVLCRYSMMVYTLLTWTPVSDELTYVSPLELFHAS</sequence>
<evidence type="ECO:0000259" key="2">
    <source>
        <dbReference type="Pfam" id="PF20151"/>
    </source>
</evidence>